<reference evidence="1 2" key="1">
    <citation type="journal article" date="2022" name="Hortic Res">
        <title>A haplotype resolved chromosomal level avocado genome allows analysis of novel avocado genes.</title>
        <authorList>
            <person name="Nath O."/>
            <person name="Fletcher S.J."/>
            <person name="Hayward A."/>
            <person name="Shaw L.M."/>
            <person name="Masouleh A.K."/>
            <person name="Furtado A."/>
            <person name="Henry R.J."/>
            <person name="Mitter N."/>
        </authorList>
    </citation>
    <scope>NUCLEOTIDE SEQUENCE [LARGE SCALE GENOMIC DNA]</scope>
    <source>
        <strain evidence="2">cv. Hass</strain>
    </source>
</reference>
<proteinExistence type="predicted"/>
<evidence type="ECO:0000313" key="2">
    <source>
        <dbReference type="Proteomes" id="UP001234297"/>
    </source>
</evidence>
<keyword evidence="2" id="KW-1185">Reference proteome</keyword>
<accession>A0ACC2LNG3</accession>
<dbReference type="EMBL" id="CM056811">
    <property type="protein sequence ID" value="KAJ8634928.1"/>
    <property type="molecule type" value="Genomic_DNA"/>
</dbReference>
<gene>
    <name evidence="1" type="ORF">MRB53_009195</name>
</gene>
<sequence>MECPQVFYFWVLVFVFQLWVCGCFGCFEKERSSLLELKFSINHPNGTFLPSWRAGTDCCSWEGVGCNFSTERVIALGLSQQRDRRLGDWYLNASLLLPFEELQSLDLSYNLLSGFLDEEGEIPLEMGLLSELHSLNLSHNQFTGPIPVTFQNLSQIESLDLSYNKLNRTIPSELTELKRLAVFSVAHNNLSGRTPDMKYQFSTFTERSYEGNPLLCGAPLNKSCISTTHIIQSPEQEEEDDNDDGLVSFFGSFVGSYFIFLFGTILVLYFISQRRAVCFFHVVDSWCAFHLYKLFKL</sequence>
<protein>
    <submittedName>
        <fullName evidence="1">Uncharacterized protein</fullName>
    </submittedName>
</protein>
<comment type="caution">
    <text evidence="1">The sequence shown here is derived from an EMBL/GenBank/DDBJ whole genome shotgun (WGS) entry which is preliminary data.</text>
</comment>
<evidence type="ECO:0000313" key="1">
    <source>
        <dbReference type="EMBL" id="KAJ8634928.1"/>
    </source>
</evidence>
<dbReference type="Proteomes" id="UP001234297">
    <property type="component" value="Chromosome 3"/>
</dbReference>
<organism evidence="1 2">
    <name type="scientific">Persea americana</name>
    <name type="common">Avocado</name>
    <dbReference type="NCBI Taxonomy" id="3435"/>
    <lineage>
        <taxon>Eukaryota</taxon>
        <taxon>Viridiplantae</taxon>
        <taxon>Streptophyta</taxon>
        <taxon>Embryophyta</taxon>
        <taxon>Tracheophyta</taxon>
        <taxon>Spermatophyta</taxon>
        <taxon>Magnoliopsida</taxon>
        <taxon>Magnoliidae</taxon>
        <taxon>Laurales</taxon>
        <taxon>Lauraceae</taxon>
        <taxon>Persea</taxon>
    </lineage>
</organism>
<name>A0ACC2LNG3_PERAE</name>